<dbReference type="InterPro" id="IPR011006">
    <property type="entry name" value="CheY-like_superfamily"/>
</dbReference>
<dbReference type="GO" id="GO:0000160">
    <property type="term" value="P:phosphorelay signal transduction system"/>
    <property type="evidence" value="ECO:0007669"/>
    <property type="project" value="InterPro"/>
</dbReference>
<evidence type="ECO:0000256" key="1">
    <source>
        <dbReference type="ARBA" id="ARBA00022553"/>
    </source>
</evidence>
<feature type="modified residue" description="4-aspartylphosphate" evidence="2">
    <location>
        <position position="332"/>
    </location>
</feature>
<dbReference type="PANTHER" id="PTHR44591:SF23">
    <property type="entry name" value="CHEY SUBFAMILY"/>
    <property type="match status" value="1"/>
</dbReference>
<dbReference type="InterPro" id="IPR050595">
    <property type="entry name" value="Bact_response_regulator"/>
</dbReference>
<dbReference type="Pfam" id="PF00072">
    <property type="entry name" value="Response_reg"/>
    <property type="match status" value="1"/>
</dbReference>
<dbReference type="SMART" id="SM00448">
    <property type="entry name" value="REC"/>
    <property type="match status" value="1"/>
</dbReference>
<accession>A0A9E8ZE54</accession>
<keyword evidence="1 2" id="KW-0597">Phosphoprotein</keyword>
<gene>
    <name evidence="4" type="ORF">OXH18_05700</name>
</gene>
<evidence type="ECO:0000259" key="3">
    <source>
        <dbReference type="PROSITE" id="PS50110"/>
    </source>
</evidence>
<dbReference type="EMBL" id="CP113797">
    <property type="protein sequence ID" value="WAL61483.1"/>
    <property type="molecule type" value="Genomic_DNA"/>
</dbReference>
<dbReference type="InterPro" id="IPR024186">
    <property type="entry name" value="Sig_transdc_resp-reg_PatA"/>
</dbReference>
<evidence type="ECO:0000256" key="2">
    <source>
        <dbReference type="PROSITE-ProRule" id="PRU00169"/>
    </source>
</evidence>
<proteinExistence type="predicted"/>
<protein>
    <submittedName>
        <fullName evidence="4">Response regulator</fullName>
    </submittedName>
</protein>
<dbReference type="RefSeq" id="WP_268611455.1">
    <property type="nucleotide sequence ID" value="NZ_CP113797.1"/>
</dbReference>
<name>A0A9E8ZE54_9CYAN</name>
<keyword evidence="5" id="KW-1185">Reference proteome</keyword>
<sequence length="404" mass="45721">MNIVNIIEPPIATYKILNVDELNQRLQACHQSQFTGRLDIHNKTSQSPQWSLFFRGGSLVGGTSVLHSVRRWHRQLSLYCPQLLDRSREGTDLSQNWNQQTLVGLVQQGKMSQEQVVSVVAGNLVEILFDLMQLYTLQFDRLMHLTYRQLPSETAITLPIRISPALIWQKASQQWETWQQAGLGSWSPNWAPVIWDAEELRRQTSLLVYHNLTTIIDGDRTLRDLAAKLKQPLVSLALSLLPYIRKGIMGLVEVRDWNYQTQSTHSSPPITPPPVQVLSSSPLVAYIEDSRFDCIAMNQILAQAGYRFINVRDPVQALPILIEQNPGLIFLDLIMPVTNGYEVCGQLRRVSMFRNTPIIIVTSSDGIVDRVRAKLVNSSGFISKPIESKKVLSVLHHHLPLTAP</sequence>
<dbReference type="Pfam" id="PF14332">
    <property type="entry name" value="DUF4388"/>
    <property type="match status" value="1"/>
</dbReference>
<dbReference type="InterPro" id="IPR025497">
    <property type="entry name" value="PatA-like_N"/>
</dbReference>
<dbReference type="InterPro" id="IPR001789">
    <property type="entry name" value="Sig_transdc_resp-reg_receiver"/>
</dbReference>
<dbReference type="Gene3D" id="3.40.50.2300">
    <property type="match status" value="1"/>
</dbReference>
<organism evidence="4 5">
    <name type="scientific">Thermocoleostomius sinensis A174</name>
    <dbReference type="NCBI Taxonomy" id="2016057"/>
    <lineage>
        <taxon>Bacteria</taxon>
        <taxon>Bacillati</taxon>
        <taxon>Cyanobacteriota</taxon>
        <taxon>Cyanophyceae</taxon>
        <taxon>Oculatellales</taxon>
        <taxon>Oculatellaceae</taxon>
        <taxon>Thermocoleostomius</taxon>
    </lineage>
</organism>
<dbReference type="SUPFAM" id="SSF52172">
    <property type="entry name" value="CheY-like"/>
    <property type="match status" value="1"/>
</dbReference>
<dbReference type="KEGG" id="tsin:OXH18_05700"/>
<feature type="domain" description="Response regulatory" evidence="3">
    <location>
        <begin position="283"/>
        <end position="399"/>
    </location>
</feature>
<dbReference type="AlphaFoldDB" id="A0A9E8ZE54"/>
<dbReference type="PANTHER" id="PTHR44591">
    <property type="entry name" value="STRESS RESPONSE REGULATOR PROTEIN 1"/>
    <property type="match status" value="1"/>
</dbReference>
<dbReference type="Proteomes" id="UP001163152">
    <property type="component" value="Chromosome"/>
</dbReference>
<evidence type="ECO:0000313" key="4">
    <source>
        <dbReference type="EMBL" id="WAL61483.1"/>
    </source>
</evidence>
<reference evidence="4" key="1">
    <citation type="submission" date="2022-12" db="EMBL/GenBank/DDBJ databases">
        <title>Polyphasic identification of a Novel Hot-Spring Cyanobacterium Ocullathermofonsia sinensis gen nov. sp. nov. and Genomic Insights on its Adaptations to the Thermal Habitat.</title>
        <authorList>
            <person name="Daroch M."/>
            <person name="Tang J."/>
            <person name="Jiang Y."/>
        </authorList>
    </citation>
    <scope>NUCLEOTIDE SEQUENCE</scope>
    <source>
        <strain evidence="4">PKUAC-SCTA174</strain>
    </source>
</reference>
<dbReference type="PIRSF" id="PIRSF005897">
    <property type="entry name" value="RR_PatA"/>
    <property type="match status" value="1"/>
</dbReference>
<dbReference type="PROSITE" id="PS50110">
    <property type="entry name" value="RESPONSE_REGULATORY"/>
    <property type="match status" value="1"/>
</dbReference>
<evidence type="ECO:0000313" key="5">
    <source>
        <dbReference type="Proteomes" id="UP001163152"/>
    </source>
</evidence>